<evidence type="ECO:0000313" key="1">
    <source>
        <dbReference type="EMBL" id="EAZ91452.1"/>
    </source>
</evidence>
<dbReference type="eggNOG" id="COG2013">
    <property type="taxonomic scope" value="Bacteria"/>
</dbReference>
<accession>A3IQB2</accession>
<dbReference type="EMBL" id="AAXW01000014">
    <property type="protein sequence ID" value="EAZ91452.1"/>
    <property type="molecule type" value="Genomic_DNA"/>
</dbReference>
<dbReference type="InterPro" id="IPR016031">
    <property type="entry name" value="Trp_RNA-bd_attenuator-like_dom"/>
</dbReference>
<dbReference type="InterPro" id="IPR002838">
    <property type="entry name" value="AIM24"/>
</dbReference>
<dbReference type="RefSeq" id="WP_008275578.1">
    <property type="nucleotide sequence ID" value="NZ_AAXW01000014.1"/>
</dbReference>
<reference evidence="1 2" key="1">
    <citation type="submission" date="2007-03" db="EMBL/GenBank/DDBJ databases">
        <authorList>
            <person name="Stal L."/>
            <person name="Ferriera S."/>
            <person name="Johnson J."/>
            <person name="Kravitz S."/>
            <person name="Beeson K."/>
            <person name="Sutton G."/>
            <person name="Rogers Y.-H."/>
            <person name="Friedman R."/>
            <person name="Frazier M."/>
            <person name="Venter J.C."/>
        </authorList>
    </citation>
    <scope>NUCLEOTIDE SEQUENCE [LARGE SCALE GENOMIC DNA]</scope>
    <source>
        <strain evidence="1 2">CCY0110</strain>
    </source>
</reference>
<dbReference type="Gene3D" id="3.60.160.10">
    <property type="entry name" value="Mitochondrial biogenesis AIM24"/>
    <property type="match status" value="1"/>
</dbReference>
<dbReference type="InterPro" id="IPR036983">
    <property type="entry name" value="AIM24_sf"/>
</dbReference>
<dbReference type="PANTHER" id="PTHR43657">
    <property type="entry name" value="TRYPTOPHAN RNA-BINDING ATTENUATOR PROTEIN-LIKE PROTEIN"/>
    <property type="match status" value="1"/>
</dbReference>
<organism evidence="1 2">
    <name type="scientific">Crocosphaera chwakensis CCY0110</name>
    <dbReference type="NCBI Taxonomy" id="391612"/>
    <lineage>
        <taxon>Bacteria</taxon>
        <taxon>Bacillati</taxon>
        <taxon>Cyanobacteriota</taxon>
        <taxon>Cyanophyceae</taxon>
        <taxon>Oscillatoriophycideae</taxon>
        <taxon>Chroococcales</taxon>
        <taxon>Aphanothecaceae</taxon>
        <taxon>Crocosphaera</taxon>
        <taxon>Crocosphaera chwakensis</taxon>
    </lineage>
</organism>
<sequence>MKVKILDERESSIARILLKENELLIAQAGTLLAMQGNITQNTSFRRGLTKSNSQNPGSMPTESIFLTEFRGIDPKNEVWLAPSTIGNIIIHQITNYKLITVPSCYLACDGNMNLFFGVPELKLPYNTQGLNLLSITGKGQVILNGLGAIYSININGNYWVNIDNLVAFENSLKYEVIQQKLKGLRSWWAKPKLFIKFTGEGKLYCQTHHAKDWGHLIATKLKSK</sequence>
<keyword evidence="2" id="KW-1185">Reference proteome</keyword>
<dbReference type="SUPFAM" id="SSF51219">
    <property type="entry name" value="TRAP-like"/>
    <property type="match status" value="1"/>
</dbReference>
<dbReference type="AlphaFoldDB" id="A3IQB2"/>
<dbReference type="OrthoDB" id="509215at2"/>
<comment type="caution">
    <text evidence="1">The sequence shown here is derived from an EMBL/GenBank/DDBJ whole genome shotgun (WGS) entry which is preliminary data.</text>
</comment>
<dbReference type="PANTHER" id="PTHR43657:SF1">
    <property type="entry name" value="ALTERED INHERITANCE OF MITOCHONDRIA PROTEIN 24, MITOCHONDRIAL"/>
    <property type="match status" value="1"/>
</dbReference>
<dbReference type="NCBIfam" id="TIGR00266">
    <property type="entry name" value="TIGR00266 family protein"/>
    <property type="match status" value="1"/>
</dbReference>
<protein>
    <recommendedName>
        <fullName evidence="3">HTH DNA-binding protein</fullName>
    </recommendedName>
</protein>
<proteinExistence type="predicted"/>
<dbReference type="Pfam" id="PF01987">
    <property type="entry name" value="AIM24"/>
    <property type="match status" value="1"/>
</dbReference>
<evidence type="ECO:0000313" key="2">
    <source>
        <dbReference type="Proteomes" id="UP000003781"/>
    </source>
</evidence>
<name>A3IQB2_9CHRO</name>
<evidence type="ECO:0008006" key="3">
    <source>
        <dbReference type="Google" id="ProtNLM"/>
    </source>
</evidence>
<dbReference type="Proteomes" id="UP000003781">
    <property type="component" value="Unassembled WGS sequence"/>
</dbReference>
<gene>
    <name evidence="1" type="ORF">CY0110_05762</name>
</gene>